<feature type="domain" description="FAS1" evidence="2">
    <location>
        <begin position="37"/>
        <end position="175"/>
    </location>
</feature>
<comment type="similarity">
    <text evidence="1">Belongs to the fasciclin-like AGP family.</text>
</comment>
<dbReference type="InterPro" id="IPR036378">
    <property type="entry name" value="FAS1_dom_sf"/>
</dbReference>
<proteinExistence type="inferred from homology"/>
<gene>
    <name evidence="3" type="ORF">MtrDRAFT_AC157502g20v2</name>
</gene>
<dbReference type="InterPro" id="IPR052806">
    <property type="entry name" value="Fasciclin-like_AGP"/>
</dbReference>
<protein>
    <submittedName>
        <fullName evidence="3">Beta-Ig-H3/fasciclin</fullName>
    </submittedName>
</protein>
<evidence type="ECO:0000259" key="2">
    <source>
        <dbReference type="PROSITE" id="PS50213"/>
    </source>
</evidence>
<dbReference type="EMBL" id="AC157502">
    <property type="protein sequence ID" value="ABN08554.1"/>
    <property type="molecule type" value="Genomic_DNA"/>
</dbReference>
<dbReference type="SUPFAM" id="SSF82153">
    <property type="entry name" value="FAS1 domain"/>
    <property type="match status" value="1"/>
</dbReference>
<sequence>MHKPFPYAPCINTSQPSDLIALSISDCTHAEAHRSSDADVILTLARRSDLATAAPSLSDAATTTSPAWTGPFTIFAPFDASLHTCFSCSVPNLLREHIVPGIFTIEYLRRLAFGTKIETLSPGRCVTITSESIHPNNTSGFVTSRKMVLEYNSQKPFPLKNGFGVQLTETISTAK</sequence>
<evidence type="ECO:0000313" key="3">
    <source>
        <dbReference type="EMBL" id="ABN08554.1"/>
    </source>
</evidence>
<accession>A2Q4K4</accession>
<dbReference type="ExpressionAtlas" id="A2Q4K4">
    <property type="expression patterns" value="differential"/>
</dbReference>
<evidence type="ECO:0000256" key="1">
    <source>
        <dbReference type="ARBA" id="ARBA00007843"/>
    </source>
</evidence>
<dbReference type="AlphaFoldDB" id="A2Q4K4"/>
<dbReference type="InterPro" id="IPR000782">
    <property type="entry name" value="FAS1_domain"/>
</dbReference>
<reference evidence="3" key="1">
    <citation type="submission" date="2005-05" db="EMBL/GenBank/DDBJ databases">
        <authorList>
            <person name="Town C.D."/>
        </authorList>
    </citation>
    <scope>NUCLEOTIDE SEQUENCE</scope>
</reference>
<dbReference type="PANTHER" id="PTHR33985:SF2">
    <property type="entry name" value="EXPRESSED PROTEIN"/>
    <property type="match status" value="1"/>
</dbReference>
<name>A2Q4K4_MEDTR</name>
<dbReference type="PANTHER" id="PTHR33985">
    <property type="entry name" value="OS02G0491300 PROTEIN-RELATED"/>
    <property type="match status" value="1"/>
</dbReference>
<dbReference type="PROSITE" id="PS50213">
    <property type="entry name" value="FAS1"/>
    <property type="match status" value="1"/>
</dbReference>
<reference evidence="3" key="2">
    <citation type="submission" date="2007-03" db="EMBL/GenBank/DDBJ databases">
        <authorList>
            <consortium name="The International Medicago Genome Annotation Group"/>
        </authorList>
    </citation>
    <scope>NUCLEOTIDE SEQUENCE</scope>
</reference>
<organism evidence="3">
    <name type="scientific">Medicago truncatula</name>
    <name type="common">Barrel medic</name>
    <name type="synonym">Medicago tribuloides</name>
    <dbReference type="NCBI Taxonomy" id="3880"/>
    <lineage>
        <taxon>Eukaryota</taxon>
        <taxon>Viridiplantae</taxon>
        <taxon>Streptophyta</taxon>
        <taxon>Embryophyta</taxon>
        <taxon>Tracheophyta</taxon>
        <taxon>Spermatophyta</taxon>
        <taxon>Magnoliopsida</taxon>
        <taxon>eudicotyledons</taxon>
        <taxon>Gunneridae</taxon>
        <taxon>Pentapetalae</taxon>
        <taxon>rosids</taxon>
        <taxon>fabids</taxon>
        <taxon>Fabales</taxon>
        <taxon>Fabaceae</taxon>
        <taxon>Papilionoideae</taxon>
        <taxon>50 kb inversion clade</taxon>
        <taxon>NPAAA clade</taxon>
        <taxon>Hologalegina</taxon>
        <taxon>IRL clade</taxon>
        <taxon>Trifolieae</taxon>
        <taxon>Medicago</taxon>
    </lineage>
</organism>